<comment type="caution">
    <text evidence="2">The sequence shown here is derived from an EMBL/GenBank/DDBJ whole genome shotgun (WGS) entry which is preliminary data.</text>
</comment>
<organism evidence="2 3">
    <name type="scientific">Sparassis crispa</name>
    <dbReference type="NCBI Taxonomy" id="139825"/>
    <lineage>
        <taxon>Eukaryota</taxon>
        <taxon>Fungi</taxon>
        <taxon>Dikarya</taxon>
        <taxon>Basidiomycota</taxon>
        <taxon>Agaricomycotina</taxon>
        <taxon>Agaricomycetes</taxon>
        <taxon>Polyporales</taxon>
        <taxon>Sparassidaceae</taxon>
        <taxon>Sparassis</taxon>
    </lineage>
</organism>
<feature type="compositionally biased region" description="Low complexity" evidence="1">
    <location>
        <begin position="282"/>
        <end position="305"/>
    </location>
</feature>
<evidence type="ECO:0000313" key="2">
    <source>
        <dbReference type="EMBL" id="GBE85413.1"/>
    </source>
</evidence>
<dbReference type="RefSeq" id="XP_027616326.1">
    <property type="nucleotide sequence ID" value="XM_027760525.1"/>
</dbReference>
<keyword evidence="3" id="KW-1185">Reference proteome</keyword>
<reference evidence="2 3" key="1">
    <citation type="journal article" date="2018" name="Sci. Rep.">
        <title>Genome sequence of the cauliflower mushroom Sparassis crispa (Hanabiratake) and its association with beneficial usage.</title>
        <authorList>
            <person name="Kiyama R."/>
            <person name="Furutani Y."/>
            <person name="Kawaguchi K."/>
            <person name="Nakanishi T."/>
        </authorList>
    </citation>
    <scope>NUCLEOTIDE SEQUENCE [LARGE SCALE GENOMIC DNA]</scope>
</reference>
<dbReference type="GeneID" id="38782330"/>
<protein>
    <submittedName>
        <fullName evidence="2">Uncharacterized protein</fullName>
    </submittedName>
</protein>
<dbReference type="Proteomes" id="UP000287166">
    <property type="component" value="Unassembled WGS sequence"/>
</dbReference>
<evidence type="ECO:0000313" key="3">
    <source>
        <dbReference type="Proteomes" id="UP000287166"/>
    </source>
</evidence>
<proteinExistence type="predicted"/>
<dbReference type="OrthoDB" id="3055657at2759"/>
<evidence type="ECO:0000256" key="1">
    <source>
        <dbReference type="SAM" id="MobiDB-lite"/>
    </source>
</evidence>
<dbReference type="AlphaFoldDB" id="A0A401GTB0"/>
<dbReference type="EMBL" id="BFAD01000007">
    <property type="protein sequence ID" value="GBE85413.1"/>
    <property type="molecule type" value="Genomic_DNA"/>
</dbReference>
<name>A0A401GTB0_9APHY</name>
<sequence length="478" mass="52419">MNFRALISGNVKPETKQVESKRGQRYLLALLATTDVRKDEWMALDFAALHALLPNDKEHSQWLCPQPIRSGAGFSHASNQSDIDIISMFPAFETVINQYTAGSVAEYFWSSLEDATESLAAEDTLVIALIGCTPSGTELLMSPSGEYLLNADTLEGYTECAEGRVILIIPYCDPDYWQSEHWSLVVAAEPVTTATGPQTPAAPPDILSVSTPAAVSCNSYRGVFTRLCCGRRDVGRSTVSAGLHPAEKMFVEQAAELSDGRSAANWNLLEWIEQQGAAGSLEPVSSSADLSSPCPSSSYPPGSTPHNISDPSQLLRYIAPTASKELRPPVPLPLTPEQTDQLLLLCRNYCSFEPADFIPECSIWQQCGDCLDGTLSDGVRPWLFRILQGRKARNQLAARIANRLHWVGEGEHPSEHVLPPSILKGLRNRANNHGCHVSSLEMQEYQWWWTGAADWLAKAWESAGCPEVSMQDWEDASA</sequence>
<feature type="region of interest" description="Disordered" evidence="1">
    <location>
        <begin position="282"/>
        <end position="306"/>
    </location>
</feature>
<dbReference type="STRING" id="139825.A0A401GTB0"/>
<dbReference type="InParanoid" id="A0A401GTB0"/>
<gene>
    <name evidence="2" type="ORF">SCP_0706000</name>
</gene>
<accession>A0A401GTB0</accession>